<dbReference type="HOGENOM" id="CLU_1711032_0_0_9"/>
<accession>A0A078MAL9</accession>
<keyword evidence="1" id="KW-0805">Transcription regulation</keyword>
<name>A0A078MAL9_9BACL</name>
<proteinExistence type="predicted"/>
<dbReference type="InterPro" id="IPR036388">
    <property type="entry name" value="WH-like_DNA-bd_sf"/>
</dbReference>
<gene>
    <name evidence="3" type="ORF">BN1050_00990</name>
</gene>
<dbReference type="AlphaFoldDB" id="A0A078MAL9"/>
<dbReference type="EMBL" id="LN483074">
    <property type="protein sequence ID" value="CEA01681.1"/>
    <property type="molecule type" value="Genomic_DNA"/>
</dbReference>
<dbReference type="Gene3D" id="1.10.10.10">
    <property type="entry name" value="Winged helix-like DNA-binding domain superfamily/Winged helix DNA-binding domain"/>
    <property type="match status" value="1"/>
</dbReference>
<reference evidence="3" key="1">
    <citation type="submission" date="2014-07" db="EMBL/GenBank/DDBJ databases">
        <authorList>
            <person name="Urmite Genomes Urmite Genomes"/>
        </authorList>
    </citation>
    <scope>NUCLEOTIDE SEQUENCE</scope>
    <source>
        <strain evidence="3">13S34_air</strain>
    </source>
</reference>
<evidence type="ECO:0000256" key="2">
    <source>
        <dbReference type="ARBA" id="ARBA00023163"/>
    </source>
</evidence>
<dbReference type="SUPFAM" id="SSF46894">
    <property type="entry name" value="C-terminal effector domain of the bipartite response regulators"/>
    <property type="match status" value="1"/>
</dbReference>
<dbReference type="GO" id="GO:0006355">
    <property type="term" value="P:regulation of DNA-templated transcription"/>
    <property type="evidence" value="ECO:0007669"/>
    <property type="project" value="InterPro"/>
</dbReference>
<evidence type="ECO:0000313" key="3">
    <source>
        <dbReference type="EMBL" id="CEA01681.1"/>
    </source>
</evidence>
<keyword evidence="2" id="KW-0804">Transcription</keyword>
<dbReference type="GO" id="GO:0003677">
    <property type="term" value="F:DNA binding"/>
    <property type="evidence" value="ECO:0007669"/>
    <property type="project" value="InterPro"/>
</dbReference>
<organism evidence="3">
    <name type="scientific">Metalysinibacillus saudimassiliensis</name>
    <dbReference type="NCBI Taxonomy" id="1461583"/>
    <lineage>
        <taxon>Bacteria</taxon>
        <taxon>Bacillati</taxon>
        <taxon>Bacillota</taxon>
        <taxon>Bacilli</taxon>
        <taxon>Bacillales</taxon>
        <taxon>Caryophanaceae</taxon>
        <taxon>Metalysinibacillus</taxon>
    </lineage>
</organism>
<dbReference type="PATRIC" id="fig|1461583.4.peg.952"/>
<dbReference type="InterPro" id="IPR016032">
    <property type="entry name" value="Sig_transdc_resp-reg_C-effctor"/>
</dbReference>
<evidence type="ECO:0000256" key="1">
    <source>
        <dbReference type="ARBA" id="ARBA00023015"/>
    </source>
</evidence>
<sequence>MDYLVYPVKQERLTKMVKKIEGVYIERPTAPPLYLHAFGQTIVKNSELLHIKLRTKKSAELLCFLWHRDGKWATRDIIIEALWPIVPVERAVMLLHSTLYQLRQTLKREGYKQPISLCNKRYSLNVQIVTDMEHALALVAAPMFDEPSIVVLL</sequence>
<protein>
    <submittedName>
        <fullName evidence="3">Uncharacterized protein</fullName>
    </submittedName>
</protein>